<evidence type="ECO:0000259" key="1">
    <source>
        <dbReference type="PROSITE" id="PS50943"/>
    </source>
</evidence>
<evidence type="ECO:0000313" key="3">
    <source>
        <dbReference type="Proteomes" id="UP000267164"/>
    </source>
</evidence>
<gene>
    <name evidence="2" type="ORF">D7D52_34890</name>
</gene>
<name>A0A386ZN86_9NOCA</name>
<sequence>MVSAHEARRKVSRRILRGFDPDRLGAAIEDTGLSVPTLARLADVSRQTLGNWISGTTSPSVDRLRQLLAVLAKEQRARGLPVTGVEDVYEFDREHPMLSDLRIRALLTQPELGKAAGLPTSVVQALEGGNARLMPHHIPKLAAALGVSAEQVEQAHHNTRYRDAGAPS</sequence>
<dbReference type="InterPro" id="IPR010982">
    <property type="entry name" value="Lambda_DNA-bd_dom_sf"/>
</dbReference>
<accession>A0A386ZN86</accession>
<dbReference type="AlphaFoldDB" id="A0A386ZN86"/>
<dbReference type="Gene3D" id="1.10.260.40">
    <property type="entry name" value="lambda repressor-like DNA-binding domains"/>
    <property type="match status" value="2"/>
</dbReference>
<organism evidence="2 3">
    <name type="scientific">Nocardia yunnanensis</name>
    <dbReference type="NCBI Taxonomy" id="2382165"/>
    <lineage>
        <taxon>Bacteria</taxon>
        <taxon>Bacillati</taxon>
        <taxon>Actinomycetota</taxon>
        <taxon>Actinomycetes</taxon>
        <taxon>Mycobacteriales</taxon>
        <taxon>Nocardiaceae</taxon>
        <taxon>Nocardia</taxon>
    </lineage>
</organism>
<dbReference type="CDD" id="cd00093">
    <property type="entry name" value="HTH_XRE"/>
    <property type="match status" value="2"/>
</dbReference>
<reference evidence="2 3" key="1">
    <citation type="submission" date="2018-09" db="EMBL/GenBank/DDBJ databases">
        <title>Nocardia yunnanensis sp. nov., an actinomycete isolated from a soil sample.</title>
        <authorList>
            <person name="Zhang J."/>
        </authorList>
    </citation>
    <scope>NUCLEOTIDE SEQUENCE [LARGE SCALE GENOMIC DNA]</scope>
    <source>
        <strain evidence="2 3">CFHS0054</strain>
    </source>
</reference>
<dbReference type="EMBL" id="CP032568">
    <property type="protein sequence ID" value="AYF78159.1"/>
    <property type="molecule type" value="Genomic_DNA"/>
</dbReference>
<dbReference type="InterPro" id="IPR001387">
    <property type="entry name" value="Cro/C1-type_HTH"/>
</dbReference>
<dbReference type="GO" id="GO:0003677">
    <property type="term" value="F:DNA binding"/>
    <property type="evidence" value="ECO:0007669"/>
    <property type="project" value="InterPro"/>
</dbReference>
<dbReference type="PROSITE" id="PS50943">
    <property type="entry name" value="HTH_CROC1"/>
    <property type="match status" value="2"/>
</dbReference>
<dbReference type="KEGG" id="nyu:D7D52_34890"/>
<proteinExistence type="predicted"/>
<dbReference type="SMART" id="SM00530">
    <property type="entry name" value="HTH_XRE"/>
    <property type="match status" value="2"/>
</dbReference>
<keyword evidence="3" id="KW-1185">Reference proteome</keyword>
<dbReference type="SUPFAM" id="SSF47413">
    <property type="entry name" value="lambda repressor-like DNA-binding domains"/>
    <property type="match status" value="2"/>
</dbReference>
<evidence type="ECO:0000313" key="2">
    <source>
        <dbReference type="EMBL" id="AYF78159.1"/>
    </source>
</evidence>
<feature type="domain" description="HTH cro/C1-type" evidence="1">
    <location>
        <begin position="98"/>
        <end position="152"/>
    </location>
</feature>
<dbReference type="Pfam" id="PF01381">
    <property type="entry name" value="HTH_3"/>
    <property type="match status" value="1"/>
</dbReference>
<dbReference type="Proteomes" id="UP000267164">
    <property type="component" value="Chromosome"/>
</dbReference>
<dbReference type="OrthoDB" id="4724865at2"/>
<protein>
    <submittedName>
        <fullName evidence="2">XRE family transcriptional regulator</fullName>
    </submittedName>
</protein>
<feature type="domain" description="HTH cro/C1-type" evidence="1">
    <location>
        <begin position="32"/>
        <end position="78"/>
    </location>
</feature>